<dbReference type="Proteomes" id="UP001479606">
    <property type="component" value="Unassembled WGS sequence"/>
</dbReference>
<protein>
    <recommendedName>
        <fullName evidence="5">DUF5666 domain-containing protein</fullName>
    </recommendedName>
</protein>
<gene>
    <name evidence="3" type="ORF">AAFH49_16775</name>
</gene>
<keyword evidence="2" id="KW-0732">Signal</keyword>
<feature type="chain" id="PRO_5045885032" description="DUF5666 domain-containing protein" evidence="2">
    <location>
        <begin position="25"/>
        <end position="287"/>
    </location>
</feature>
<comment type="caution">
    <text evidence="3">The sequence shown here is derived from an EMBL/GenBank/DDBJ whole genome shotgun (WGS) entry which is preliminary data.</text>
</comment>
<evidence type="ECO:0000313" key="4">
    <source>
        <dbReference type="Proteomes" id="UP001479606"/>
    </source>
</evidence>
<feature type="region of interest" description="Disordered" evidence="1">
    <location>
        <begin position="31"/>
        <end position="97"/>
    </location>
</feature>
<evidence type="ECO:0000313" key="3">
    <source>
        <dbReference type="EMBL" id="MEL5995870.1"/>
    </source>
</evidence>
<dbReference type="RefSeq" id="WP_342299978.1">
    <property type="nucleotide sequence ID" value="NZ_JBCEVZ010000049.1"/>
</dbReference>
<name>A0ABU9M0U4_9BACT</name>
<feature type="region of interest" description="Disordered" evidence="1">
    <location>
        <begin position="179"/>
        <end position="202"/>
    </location>
</feature>
<sequence length="287" mass="29716">MNKPFYSVALLAAALLAGTIQADAQTVTKVKTKTSKSAKATAGNLATPPPPPAEGEGPDGPDGPRPPRGPRGEHGGPRGEHGPGKDGPGRRGEHGGLQTITDVRGTLSSYVANNDDQVYDAFILRPATGAADTVRFPRHLGQQLQAAAKAGSTVTVSGVRHTGPDGRSHLRFVSLTSGSQTINDAPPVRPTTPPTPETATAKGSIKELRRDPKGRIRGVVLSDQTVVQLPPHALEQLSDKLTVGATLEATGNLRTAQPGEARVAGTTAPRVVHAQTLALGGVKYLVR</sequence>
<evidence type="ECO:0008006" key="5">
    <source>
        <dbReference type="Google" id="ProtNLM"/>
    </source>
</evidence>
<organism evidence="3 4">
    <name type="scientific">Hymenobacter segetis</name>
    <dbReference type="NCBI Taxonomy" id="2025509"/>
    <lineage>
        <taxon>Bacteria</taxon>
        <taxon>Pseudomonadati</taxon>
        <taxon>Bacteroidota</taxon>
        <taxon>Cytophagia</taxon>
        <taxon>Cytophagales</taxon>
        <taxon>Hymenobacteraceae</taxon>
        <taxon>Hymenobacter</taxon>
    </lineage>
</organism>
<dbReference type="EMBL" id="JBCEVZ010000049">
    <property type="protein sequence ID" value="MEL5995870.1"/>
    <property type="molecule type" value="Genomic_DNA"/>
</dbReference>
<feature type="signal peptide" evidence="2">
    <location>
        <begin position="1"/>
        <end position="24"/>
    </location>
</feature>
<proteinExistence type="predicted"/>
<keyword evidence="4" id="KW-1185">Reference proteome</keyword>
<evidence type="ECO:0000256" key="2">
    <source>
        <dbReference type="SAM" id="SignalP"/>
    </source>
</evidence>
<evidence type="ECO:0000256" key="1">
    <source>
        <dbReference type="SAM" id="MobiDB-lite"/>
    </source>
</evidence>
<accession>A0ABU9M0U4</accession>
<reference evidence="3 4" key="1">
    <citation type="journal article" date="2018" name="Arch. Microbiol.">
        <title>Hymenobacter segetis sp. nov., isolated from soil.</title>
        <authorList>
            <person name="Ten L.N."/>
            <person name="Lim S.J."/>
            <person name="Kim B.O."/>
            <person name="Kang I.K."/>
            <person name="Jung H.Y."/>
        </authorList>
    </citation>
    <scope>NUCLEOTIDE SEQUENCE [LARGE SCALE GENOMIC DNA]</scope>
    <source>
        <strain evidence="3 4">S7-3-11</strain>
    </source>
</reference>
<feature type="compositionally biased region" description="Pro residues" evidence="1">
    <location>
        <begin position="187"/>
        <end position="196"/>
    </location>
</feature>
<feature type="compositionally biased region" description="Basic and acidic residues" evidence="1">
    <location>
        <begin position="70"/>
        <end position="94"/>
    </location>
</feature>